<accession>A0AB34IL16</accession>
<dbReference type="EMBL" id="JBGBPQ010000024">
    <property type="protein sequence ID" value="KAL1500189.1"/>
    <property type="molecule type" value="Genomic_DNA"/>
</dbReference>
<protein>
    <recommendedName>
        <fullName evidence="2">3-oxoacyl-[acyl-carrier-protein] reductase</fullName>
        <ecNumber evidence="2">1.1.1.100</ecNumber>
    </recommendedName>
</protein>
<dbReference type="PRINTS" id="PR00080">
    <property type="entry name" value="SDRFAMILY"/>
</dbReference>
<evidence type="ECO:0000313" key="5">
    <source>
        <dbReference type="EMBL" id="KAL1500189.1"/>
    </source>
</evidence>
<keyword evidence="6" id="KW-1185">Reference proteome</keyword>
<evidence type="ECO:0000256" key="1">
    <source>
        <dbReference type="ARBA" id="ARBA00006484"/>
    </source>
</evidence>
<dbReference type="InterPro" id="IPR050259">
    <property type="entry name" value="SDR"/>
</dbReference>
<proteinExistence type="inferred from homology"/>
<dbReference type="PANTHER" id="PTHR42879">
    <property type="entry name" value="3-OXOACYL-(ACYL-CARRIER-PROTEIN) REDUCTASE"/>
    <property type="match status" value="1"/>
</dbReference>
<evidence type="ECO:0000256" key="2">
    <source>
        <dbReference type="ARBA" id="ARBA00012948"/>
    </source>
</evidence>
<dbReference type="InterPro" id="IPR057326">
    <property type="entry name" value="KR_dom"/>
</dbReference>
<dbReference type="AlphaFoldDB" id="A0AB34IL16"/>
<comment type="similarity">
    <text evidence="1">Belongs to the short-chain dehydrogenases/reductases (SDR) family.</text>
</comment>
<dbReference type="SUPFAM" id="SSF51735">
    <property type="entry name" value="NAD(P)-binding Rossmann-fold domains"/>
    <property type="match status" value="1"/>
</dbReference>
<dbReference type="PANTHER" id="PTHR42879:SF2">
    <property type="entry name" value="3-OXOACYL-[ACYL-CARRIER-PROTEIN] REDUCTASE FABG"/>
    <property type="match status" value="1"/>
</dbReference>
<dbReference type="NCBIfam" id="NF004202">
    <property type="entry name" value="PRK05653.2-2"/>
    <property type="match status" value="1"/>
</dbReference>
<name>A0AB34IL16_PRYPA</name>
<dbReference type="InterPro" id="IPR036291">
    <property type="entry name" value="NAD(P)-bd_dom_sf"/>
</dbReference>
<feature type="domain" description="Ketoreductase" evidence="4">
    <location>
        <begin position="57"/>
        <end position="237"/>
    </location>
</feature>
<dbReference type="SMART" id="SM00822">
    <property type="entry name" value="PKS_KR"/>
    <property type="match status" value="1"/>
</dbReference>
<dbReference type="GO" id="GO:0004316">
    <property type="term" value="F:3-oxoacyl-[acyl-carrier-protein] reductase (NADPH) activity"/>
    <property type="evidence" value="ECO:0007669"/>
    <property type="project" value="UniProtKB-EC"/>
</dbReference>
<dbReference type="PRINTS" id="PR00081">
    <property type="entry name" value="GDHRDH"/>
</dbReference>
<evidence type="ECO:0000259" key="4">
    <source>
        <dbReference type="SMART" id="SM00822"/>
    </source>
</evidence>
<dbReference type="Pfam" id="PF13561">
    <property type="entry name" value="adh_short_C2"/>
    <property type="match status" value="1"/>
</dbReference>
<evidence type="ECO:0000256" key="3">
    <source>
        <dbReference type="ARBA" id="ARBA00048508"/>
    </source>
</evidence>
<dbReference type="InterPro" id="IPR002347">
    <property type="entry name" value="SDR_fam"/>
</dbReference>
<dbReference type="Proteomes" id="UP001515480">
    <property type="component" value="Unassembled WGS sequence"/>
</dbReference>
<sequence length="308" mass="31835">MLLSPPSARERWLAATTALSLALASISLSFPATNKHAVLASSLSPMTFPSAFTQRNRSVIVTGASKGIGKGIATVFSEAGASVLITSRHFNEAQAVADDLVRAGGVAYAFAGDVSVEADVAAMVARAVDLFGGIDVLCANAGVMPSSLIEETSVAEWDETMGINARGAFLSVKHALPSLKQSAFGRVILTSSITGPITGFPGWGNYGASKAAQLGFVRSASVELAKYKITVNAVSPGNVLTEGLAAFGAPFLEGVKRVIPVDDLGTPRDIGYAALYLASREAGFVTGQTIVLDGGQTLPETPDFRAVW</sequence>
<evidence type="ECO:0000313" key="6">
    <source>
        <dbReference type="Proteomes" id="UP001515480"/>
    </source>
</evidence>
<dbReference type="CDD" id="cd05233">
    <property type="entry name" value="SDR_c"/>
    <property type="match status" value="1"/>
</dbReference>
<dbReference type="Gene3D" id="3.40.50.720">
    <property type="entry name" value="NAD(P)-binding Rossmann-like Domain"/>
    <property type="match status" value="1"/>
</dbReference>
<dbReference type="EC" id="1.1.1.100" evidence="2"/>
<organism evidence="5 6">
    <name type="scientific">Prymnesium parvum</name>
    <name type="common">Toxic golden alga</name>
    <dbReference type="NCBI Taxonomy" id="97485"/>
    <lineage>
        <taxon>Eukaryota</taxon>
        <taxon>Haptista</taxon>
        <taxon>Haptophyta</taxon>
        <taxon>Prymnesiophyceae</taxon>
        <taxon>Prymnesiales</taxon>
        <taxon>Prymnesiaceae</taxon>
        <taxon>Prymnesium</taxon>
    </lineage>
</organism>
<dbReference type="FunFam" id="3.40.50.720:FF:000084">
    <property type="entry name" value="Short-chain dehydrogenase reductase"/>
    <property type="match status" value="1"/>
</dbReference>
<comment type="caution">
    <text evidence="5">The sequence shown here is derived from an EMBL/GenBank/DDBJ whole genome shotgun (WGS) entry which is preliminary data.</text>
</comment>
<gene>
    <name evidence="5" type="ORF">AB1Y20_012858</name>
</gene>
<comment type="catalytic activity">
    <reaction evidence="3">
        <text>a (3R)-hydroxyacyl-[ACP] + NADP(+) = a 3-oxoacyl-[ACP] + NADPH + H(+)</text>
        <dbReference type="Rhea" id="RHEA:17397"/>
        <dbReference type="Rhea" id="RHEA-COMP:9916"/>
        <dbReference type="Rhea" id="RHEA-COMP:9945"/>
        <dbReference type="ChEBI" id="CHEBI:15378"/>
        <dbReference type="ChEBI" id="CHEBI:57783"/>
        <dbReference type="ChEBI" id="CHEBI:58349"/>
        <dbReference type="ChEBI" id="CHEBI:78776"/>
        <dbReference type="ChEBI" id="CHEBI:78827"/>
        <dbReference type="EC" id="1.1.1.100"/>
    </reaction>
</comment>
<reference evidence="5 6" key="1">
    <citation type="journal article" date="2024" name="Science">
        <title>Giant polyketide synthase enzymes in the biosynthesis of giant marine polyether toxins.</title>
        <authorList>
            <person name="Fallon T.R."/>
            <person name="Shende V.V."/>
            <person name="Wierzbicki I.H."/>
            <person name="Pendleton A.L."/>
            <person name="Watervoot N.F."/>
            <person name="Auber R.P."/>
            <person name="Gonzalez D.J."/>
            <person name="Wisecaver J.H."/>
            <person name="Moore B.S."/>
        </authorList>
    </citation>
    <scope>NUCLEOTIDE SEQUENCE [LARGE SCALE GENOMIC DNA]</scope>
    <source>
        <strain evidence="5 6">12B1</strain>
    </source>
</reference>